<reference evidence="1 2" key="2">
    <citation type="journal article" date="2009" name="Proc. Natl. Acad. Sci. U.S.A.">
        <title>Characterizing a model human gut microbiota composed of members of its two dominant bacterial phyla.</title>
        <authorList>
            <person name="Mahowald M.A."/>
            <person name="Rey F.E."/>
            <person name="Seedorf H."/>
            <person name="Turnbaugh P.J."/>
            <person name="Fulton R.S."/>
            <person name="Wollam A."/>
            <person name="Shah N."/>
            <person name="Wang C."/>
            <person name="Magrini V."/>
            <person name="Wilson R.K."/>
            <person name="Cantarel B.L."/>
            <person name="Coutinho P.M."/>
            <person name="Henrissat B."/>
            <person name="Crock L.W."/>
            <person name="Russell A."/>
            <person name="Verberkmoes N.C."/>
            <person name="Hettich R.L."/>
            <person name="Gordon J.I."/>
        </authorList>
    </citation>
    <scope>NUCLEOTIDE SEQUENCE [LARGE SCALE GENOMIC DNA]</scope>
    <source>
        <strain evidence="2">ATCC 29148 / DSM 2079 / JCM 5827 / CCUG 10774 / NCTC 10582 / VPI-5482 / E50</strain>
    </source>
</reference>
<dbReference type="HOGENOM" id="CLU_2663592_0_0_10"/>
<reference evidence="1 2" key="1">
    <citation type="journal article" date="2003" name="Science">
        <title>A genomic view of the human-Bacteroides thetaiotaomicron symbiosis.</title>
        <authorList>
            <person name="Xu J."/>
            <person name="Bjursell M.K."/>
            <person name="Himrod J."/>
            <person name="Deng S."/>
            <person name="Carmichael L.K."/>
            <person name="Chiang H.C."/>
            <person name="Hooper L.V."/>
            <person name="Gordon J.I."/>
        </authorList>
    </citation>
    <scope>NUCLEOTIDE SEQUENCE [LARGE SCALE GENOMIC DNA]</scope>
    <source>
        <strain evidence="2">ATCC 29148 / DSM 2079 / JCM 5827 / CCUG 10774 / NCTC 10582 / VPI-5482 / E50</strain>
    </source>
</reference>
<dbReference type="KEGG" id="bth:BT_0395"/>
<dbReference type="OrthoDB" id="1028397at2"/>
<accession>Q8AAR9</accession>
<dbReference type="AlphaFoldDB" id="Q8AAR9"/>
<dbReference type="Proteomes" id="UP000001414">
    <property type="component" value="Chromosome"/>
</dbReference>
<gene>
    <name evidence="1" type="ordered locus">BT_0395</name>
</gene>
<dbReference type="EnsemblBacteria" id="AAO75502">
    <property type="protein sequence ID" value="AAO75502"/>
    <property type="gene ID" value="BT_0395"/>
</dbReference>
<evidence type="ECO:0000313" key="2">
    <source>
        <dbReference type="Proteomes" id="UP000001414"/>
    </source>
</evidence>
<sequence length="75" mass="8731">MEVVPRESPYNLFAYAMKCYYNLCYKWYKDIHYKLVSVQVKGIPTIASTVDKKSSSSVPLVELTVPQFWSSARKF</sequence>
<dbReference type="InParanoid" id="Q8AAR9"/>
<dbReference type="STRING" id="226186.BT_0395"/>
<organism evidence="1 2">
    <name type="scientific">Bacteroides thetaiotaomicron (strain ATCC 29148 / DSM 2079 / JCM 5827 / CCUG 10774 / NCTC 10582 / VPI-5482 / E50)</name>
    <dbReference type="NCBI Taxonomy" id="226186"/>
    <lineage>
        <taxon>Bacteria</taxon>
        <taxon>Pseudomonadati</taxon>
        <taxon>Bacteroidota</taxon>
        <taxon>Bacteroidia</taxon>
        <taxon>Bacteroidales</taxon>
        <taxon>Bacteroidaceae</taxon>
        <taxon>Bacteroides</taxon>
    </lineage>
</organism>
<dbReference type="EMBL" id="AE015928">
    <property type="protein sequence ID" value="AAO75502.1"/>
    <property type="molecule type" value="Genomic_DNA"/>
</dbReference>
<proteinExistence type="predicted"/>
<name>Q8AAR9_BACTN</name>
<dbReference type="PaxDb" id="226186-BT_0395"/>
<keyword evidence="2" id="KW-1185">Reference proteome</keyword>
<evidence type="ECO:0000313" key="1">
    <source>
        <dbReference type="EMBL" id="AAO75502.1"/>
    </source>
</evidence>
<protein>
    <submittedName>
        <fullName evidence="1">Uncharacterized protein</fullName>
    </submittedName>
</protein>